<evidence type="ECO:0000256" key="2">
    <source>
        <dbReference type="ARBA" id="ARBA00022803"/>
    </source>
</evidence>
<evidence type="ECO:0000259" key="4">
    <source>
        <dbReference type="Pfam" id="PF10516"/>
    </source>
</evidence>
<dbReference type="InterPro" id="IPR019544">
    <property type="entry name" value="Tetratricopeptide_SHNi-TPR_dom"/>
</dbReference>
<evidence type="ECO:0000256" key="3">
    <source>
        <dbReference type="SAM" id="MobiDB-lite"/>
    </source>
</evidence>
<feature type="domain" description="Tetratricopeptide SHNi-TPR" evidence="4">
    <location>
        <begin position="176"/>
        <end position="210"/>
    </location>
</feature>
<dbReference type="PANTHER" id="PTHR15081">
    <property type="entry name" value="NUCLEAR AUTOANTIGENIC SPERM PROTEIN NASP -RELATED"/>
    <property type="match status" value="1"/>
</dbReference>
<keyword evidence="6" id="KW-1185">Reference proteome</keyword>
<keyword evidence="2" id="KW-0802">TPR repeat</keyword>
<dbReference type="SUPFAM" id="SSF48452">
    <property type="entry name" value="TPR-like"/>
    <property type="match status" value="1"/>
</dbReference>
<dbReference type="AlphaFoldDB" id="A0A2N1JDV9"/>
<protein>
    <recommendedName>
        <fullName evidence="4">Tetratricopeptide SHNi-TPR domain-containing protein</fullName>
    </recommendedName>
</protein>
<dbReference type="GO" id="GO:0005654">
    <property type="term" value="C:nucleoplasm"/>
    <property type="evidence" value="ECO:0007669"/>
    <property type="project" value="TreeGrafter"/>
</dbReference>
<dbReference type="InterPro" id="IPR051730">
    <property type="entry name" value="NASP-like"/>
</dbReference>
<feature type="region of interest" description="Disordered" evidence="3">
    <location>
        <begin position="339"/>
        <end position="365"/>
    </location>
</feature>
<dbReference type="GO" id="GO:0042393">
    <property type="term" value="F:histone binding"/>
    <property type="evidence" value="ECO:0007669"/>
    <property type="project" value="TreeGrafter"/>
</dbReference>
<organism evidence="5 6">
    <name type="scientific">Malassezia vespertilionis</name>
    <dbReference type="NCBI Taxonomy" id="2020962"/>
    <lineage>
        <taxon>Eukaryota</taxon>
        <taxon>Fungi</taxon>
        <taxon>Dikarya</taxon>
        <taxon>Basidiomycota</taxon>
        <taxon>Ustilaginomycotina</taxon>
        <taxon>Malasseziomycetes</taxon>
        <taxon>Malasseziales</taxon>
        <taxon>Malasseziaceae</taxon>
        <taxon>Malassezia</taxon>
    </lineage>
</organism>
<accession>A0A2N1JDV9</accession>
<feature type="region of interest" description="Disordered" evidence="3">
    <location>
        <begin position="98"/>
        <end position="120"/>
    </location>
</feature>
<reference evidence="5 6" key="1">
    <citation type="submission" date="2017-10" db="EMBL/GenBank/DDBJ databases">
        <title>A novel species of cold-tolerant Malassezia isolated from bats.</title>
        <authorList>
            <person name="Lorch J.M."/>
            <person name="Palmer J.M."/>
            <person name="Vanderwolf K.J."/>
            <person name="Schmidt K.Z."/>
            <person name="Verant M.L."/>
            <person name="Weller T.J."/>
            <person name="Blehert D.S."/>
        </authorList>
    </citation>
    <scope>NUCLEOTIDE SEQUENCE [LARGE SCALE GENOMIC DNA]</scope>
    <source>
        <strain evidence="5 6">NWHC:44797-103</strain>
    </source>
</reference>
<dbReference type="Pfam" id="PF10516">
    <property type="entry name" value="SHNi-TPR"/>
    <property type="match status" value="1"/>
</dbReference>
<dbReference type="GO" id="GO:0006335">
    <property type="term" value="P:DNA replication-dependent chromatin assembly"/>
    <property type="evidence" value="ECO:0007669"/>
    <property type="project" value="TreeGrafter"/>
</dbReference>
<dbReference type="STRING" id="2020962.A0A2N1JDV9"/>
<name>A0A2N1JDV9_9BASI</name>
<dbReference type="Proteomes" id="UP000232875">
    <property type="component" value="Unassembled WGS sequence"/>
</dbReference>
<dbReference type="PANTHER" id="PTHR15081:SF1">
    <property type="entry name" value="NUCLEAR AUTOANTIGENIC SPERM PROTEIN"/>
    <property type="match status" value="1"/>
</dbReference>
<dbReference type="Gene3D" id="1.25.40.10">
    <property type="entry name" value="Tetratricopeptide repeat domain"/>
    <property type="match status" value="1"/>
</dbReference>
<dbReference type="EMBL" id="KZ454988">
    <property type="protein sequence ID" value="PKI84745.1"/>
    <property type="molecule type" value="Genomic_DNA"/>
</dbReference>
<dbReference type="InterPro" id="IPR011990">
    <property type="entry name" value="TPR-like_helical_dom_sf"/>
</dbReference>
<dbReference type="GO" id="GO:0034080">
    <property type="term" value="P:CENP-A containing chromatin assembly"/>
    <property type="evidence" value="ECO:0007669"/>
    <property type="project" value="TreeGrafter"/>
</dbReference>
<evidence type="ECO:0000313" key="6">
    <source>
        <dbReference type="Proteomes" id="UP000232875"/>
    </source>
</evidence>
<feature type="compositionally biased region" description="Acidic residues" evidence="3">
    <location>
        <begin position="110"/>
        <end position="120"/>
    </location>
</feature>
<proteinExistence type="predicted"/>
<evidence type="ECO:0000313" key="5">
    <source>
        <dbReference type="EMBL" id="PKI84745.1"/>
    </source>
</evidence>
<evidence type="ECO:0000256" key="1">
    <source>
        <dbReference type="ARBA" id="ARBA00022737"/>
    </source>
</evidence>
<gene>
    <name evidence="5" type="ORF">MVES_001084</name>
</gene>
<sequence>MTGERAQEADQIKVDLDEAARLYALKKYESCADILAETLETLYDGPQLAPVLHQYGRALLEHVIFTAGALGGDGDGVDVPSANEAVAAKKVDADESKSAGKRKSIHYDPEPAEAEEEEEDDDLAVAFTVLDLARVIYERILDMSADSHTSSEQASPKLILLTGETMEKNALIAELADVHNDLGDVGLETENFEQASTDYNDALELLKPLLSPYSRRLSDAYLRLGLALEFHPDVTRRTNAQPNVEHAAAILRCRLDVLQDPSKAQESTYFAKDRLSTLDQDARNYEIKDVEEVLKDLDAKVEEMKSTPAAAINQEGKLADPKLEEAIRDAFMSAAASALGETMPSSSNDVPVNDLSARVKRKKKN</sequence>
<keyword evidence="1" id="KW-0677">Repeat</keyword>
<dbReference type="OrthoDB" id="5587616at2759"/>